<reference evidence="4" key="1">
    <citation type="submission" date="2020-04" db="EMBL/GenBank/DDBJ databases">
        <authorList>
            <person name="Alioto T."/>
            <person name="Alioto T."/>
            <person name="Gomez Garrido J."/>
        </authorList>
    </citation>
    <scope>NUCLEOTIDE SEQUENCE</scope>
    <source>
        <strain evidence="4">A484AB</strain>
    </source>
</reference>
<dbReference type="PROSITE" id="PS50222">
    <property type="entry name" value="EF_HAND_2"/>
    <property type="match status" value="3"/>
</dbReference>
<keyword evidence="5" id="KW-1185">Reference proteome</keyword>
<dbReference type="PANTHER" id="PTHR23055">
    <property type="entry name" value="CALCIUM BINDING PROTEINS"/>
    <property type="match status" value="1"/>
</dbReference>
<dbReference type="OrthoDB" id="2122982at2759"/>
<keyword evidence="3" id="KW-0106">Calcium</keyword>
<comment type="caution">
    <text evidence="4">The sequence shown here is derived from an EMBL/GenBank/DDBJ whole genome shotgun (WGS) entry which is preliminary data.</text>
</comment>
<dbReference type="PANTHER" id="PTHR23055:SF188">
    <property type="entry name" value="EF-HAND DOMAIN-CONTAINING PROTEIN"/>
    <property type="match status" value="1"/>
</dbReference>
<dbReference type="SUPFAM" id="SSF47473">
    <property type="entry name" value="EF-hand"/>
    <property type="match status" value="1"/>
</dbReference>
<dbReference type="GO" id="GO:0005509">
    <property type="term" value="F:calcium ion binding"/>
    <property type="evidence" value="ECO:0007669"/>
    <property type="project" value="InterPro"/>
</dbReference>
<gene>
    <name evidence="4" type="ORF">PACLA_8A026912</name>
</gene>
<dbReference type="AlphaFoldDB" id="A0A7D9E2Y1"/>
<dbReference type="InterPro" id="IPR011992">
    <property type="entry name" value="EF-hand-dom_pair"/>
</dbReference>
<evidence type="ECO:0000256" key="1">
    <source>
        <dbReference type="ARBA" id="ARBA00022723"/>
    </source>
</evidence>
<dbReference type="InterPro" id="IPR018247">
    <property type="entry name" value="EF_Hand_1_Ca_BS"/>
</dbReference>
<dbReference type="CDD" id="cd00051">
    <property type="entry name" value="EFh"/>
    <property type="match status" value="1"/>
</dbReference>
<dbReference type="InterPro" id="IPR028846">
    <property type="entry name" value="Recoverin"/>
</dbReference>
<dbReference type="Pfam" id="PF13499">
    <property type="entry name" value="EF-hand_7"/>
    <property type="match status" value="1"/>
</dbReference>
<evidence type="ECO:0000313" key="4">
    <source>
        <dbReference type="EMBL" id="CAB3998616.1"/>
    </source>
</evidence>
<dbReference type="SMART" id="SM00054">
    <property type="entry name" value="EFh"/>
    <property type="match status" value="3"/>
</dbReference>
<organism evidence="4 5">
    <name type="scientific">Paramuricea clavata</name>
    <name type="common">Red gorgonian</name>
    <name type="synonym">Violescent sea-whip</name>
    <dbReference type="NCBI Taxonomy" id="317549"/>
    <lineage>
        <taxon>Eukaryota</taxon>
        <taxon>Metazoa</taxon>
        <taxon>Cnidaria</taxon>
        <taxon>Anthozoa</taxon>
        <taxon>Octocorallia</taxon>
        <taxon>Malacalcyonacea</taxon>
        <taxon>Plexauridae</taxon>
        <taxon>Paramuricea</taxon>
    </lineage>
</organism>
<evidence type="ECO:0000256" key="3">
    <source>
        <dbReference type="ARBA" id="ARBA00022837"/>
    </source>
</evidence>
<dbReference type="Gene3D" id="1.10.238.10">
    <property type="entry name" value="EF-hand"/>
    <property type="match status" value="1"/>
</dbReference>
<dbReference type="InterPro" id="IPR002048">
    <property type="entry name" value="EF_hand_dom"/>
</dbReference>
<dbReference type="EMBL" id="CACRXK020003400">
    <property type="protein sequence ID" value="CAB3998616.1"/>
    <property type="molecule type" value="Genomic_DNA"/>
</dbReference>
<sequence length="251" mass="28384">KSVNHISLSWDEIIRLKDKTHFDETEIQTLYEQFKTLAPEEKGITREAFNQCLGPLGRQTNLVMDRMFLFYDQNEDGAISFEEFVCALSVLVKDGRDEKLKFVFEGYDLDKKGYLVYKDFHDMFKAYFNVSIELVRDYIKGCEEEMRATFDETADKPVSSVFHAPIPNDVGSASGVDIKSLHQLRSGTGGSGGAQPLMEAMSQDAIDEMVANVFKCADLDADGKITFDEFKTWAVLDNTILAWFDALGTVF</sequence>
<name>A0A7D9E2Y1_PARCT</name>
<dbReference type="PRINTS" id="PR00450">
    <property type="entry name" value="RECOVERIN"/>
</dbReference>
<dbReference type="PROSITE" id="PS00018">
    <property type="entry name" value="EF_HAND_1"/>
    <property type="match status" value="2"/>
</dbReference>
<protein>
    <submittedName>
        <fullName evidence="4">Calcium-binding NCSA</fullName>
    </submittedName>
</protein>
<evidence type="ECO:0000313" key="5">
    <source>
        <dbReference type="Proteomes" id="UP001152795"/>
    </source>
</evidence>
<dbReference type="Pfam" id="PF13202">
    <property type="entry name" value="EF-hand_5"/>
    <property type="match status" value="1"/>
</dbReference>
<feature type="non-terminal residue" evidence="4">
    <location>
        <position position="1"/>
    </location>
</feature>
<dbReference type="Proteomes" id="UP001152795">
    <property type="component" value="Unassembled WGS sequence"/>
</dbReference>
<keyword evidence="1" id="KW-0479">Metal-binding</keyword>
<proteinExistence type="predicted"/>
<evidence type="ECO:0000256" key="2">
    <source>
        <dbReference type="ARBA" id="ARBA00022737"/>
    </source>
</evidence>
<keyword evidence="2" id="KW-0677">Repeat</keyword>
<accession>A0A7D9E2Y1</accession>